<dbReference type="GO" id="GO:0004843">
    <property type="term" value="F:cysteine-type deubiquitinase activity"/>
    <property type="evidence" value="ECO:0007669"/>
    <property type="project" value="UniProtKB-UniRule"/>
</dbReference>
<name>A0A3Q3LKF3_9LABR</name>
<evidence type="ECO:0000313" key="5">
    <source>
        <dbReference type="Proteomes" id="UP000261660"/>
    </source>
</evidence>
<reference evidence="4" key="2">
    <citation type="submission" date="2025-09" db="UniProtKB">
        <authorList>
            <consortium name="Ensembl"/>
        </authorList>
    </citation>
    <scope>IDENTIFICATION</scope>
</reference>
<accession>A0A3Q3LKF3</accession>
<dbReference type="RefSeq" id="XP_020496804.1">
    <property type="nucleotide sequence ID" value="XM_020641148.3"/>
</dbReference>
<keyword evidence="5" id="KW-1185">Reference proteome</keyword>
<feature type="domain" description="USP" evidence="3">
    <location>
        <begin position="10"/>
        <end position="295"/>
    </location>
</feature>
<dbReference type="STRING" id="56723.ENSLBEP00000009335"/>
<evidence type="ECO:0000313" key="4">
    <source>
        <dbReference type="Ensembl" id="ENSLBEP00000009335.1"/>
    </source>
</evidence>
<dbReference type="GO" id="GO:0016579">
    <property type="term" value="P:protein deubiquitination"/>
    <property type="evidence" value="ECO:0007669"/>
    <property type="project" value="InterPro"/>
</dbReference>
<dbReference type="GO" id="GO:0005634">
    <property type="term" value="C:nucleus"/>
    <property type="evidence" value="ECO:0007669"/>
    <property type="project" value="TreeGrafter"/>
</dbReference>
<dbReference type="PANTHER" id="PTHR24006:SF899">
    <property type="entry name" value="UBIQUITIN CARBOXYL-TERMINAL HYDROLASE"/>
    <property type="match status" value="1"/>
</dbReference>
<dbReference type="InterPro" id="IPR028889">
    <property type="entry name" value="USP"/>
</dbReference>
<evidence type="ECO:0000259" key="3">
    <source>
        <dbReference type="PROSITE" id="PS50235"/>
    </source>
</evidence>
<dbReference type="InterPro" id="IPR038765">
    <property type="entry name" value="Papain-like_cys_pep_sf"/>
</dbReference>
<keyword evidence="1" id="KW-0833">Ubl conjugation pathway</keyword>
<dbReference type="SUPFAM" id="SSF54001">
    <property type="entry name" value="Cysteine proteinases"/>
    <property type="match status" value="1"/>
</dbReference>
<dbReference type="AlphaFoldDB" id="A0A3Q3LKF3"/>
<evidence type="ECO:0000256" key="2">
    <source>
        <dbReference type="SAM" id="MobiDB-lite"/>
    </source>
</evidence>
<organism evidence="4 5">
    <name type="scientific">Labrus bergylta</name>
    <name type="common">ballan wrasse</name>
    <dbReference type="NCBI Taxonomy" id="56723"/>
    <lineage>
        <taxon>Eukaryota</taxon>
        <taxon>Metazoa</taxon>
        <taxon>Chordata</taxon>
        <taxon>Craniata</taxon>
        <taxon>Vertebrata</taxon>
        <taxon>Euteleostomi</taxon>
        <taxon>Actinopterygii</taxon>
        <taxon>Neopterygii</taxon>
        <taxon>Teleostei</taxon>
        <taxon>Neoteleostei</taxon>
        <taxon>Acanthomorphata</taxon>
        <taxon>Eupercaria</taxon>
        <taxon>Labriformes</taxon>
        <taxon>Labridae</taxon>
        <taxon>Labrus</taxon>
    </lineage>
</organism>
<keyword evidence="1" id="KW-0378">Hydrolase</keyword>
<feature type="compositionally biased region" description="Basic residues" evidence="2">
    <location>
        <begin position="462"/>
        <end position="471"/>
    </location>
</feature>
<dbReference type="EC" id="3.4.19.12" evidence="1"/>
<keyword evidence="1" id="KW-0788">Thiol protease</keyword>
<dbReference type="PROSITE" id="PS00972">
    <property type="entry name" value="USP_1"/>
    <property type="match status" value="1"/>
</dbReference>
<reference evidence="4" key="1">
    <citation type="submission" date="2025-08" db="UniProtKB">
        <authorList>
            <consortium name="Ensembl"/>
        </authorList>
    </citation>
    <scope>IDENTIFICATION</scope>
</reference>
<dbReference type="InterPro" id="IPR050164">
    <property type="entry name" value="Peptidase_C19"/>
</dbReference>
<feature type="region of interest" description="Disordered" evidence="2">
    <location>
        <begin position="442"/>
        <end position="471"/>
    </location>
</feature>
<dbReference type="Gene3D" id="3.90.70.10">
    <property type="entry name" value="Cysteine proteinases"/>
    <property type="match status" value="1"/>
</dbReference>
<dbReference type="PANTHER" id="PTHR24006">
    <property type="entry name" value="UBIQUITIN CARBOXYL-TERMINAL HYDROLASE"/>
    <property type="match status" value="1"/>
</dbReference>
<dbReference type="Ensembl" id="ENSLBET00000009850.1">
    <property type="protein sequence ID" value="ENSLBEP00000009335.1"/>
    <property type="gene ID" value="ENSLBEG00000007230.1"/>
</dbReference>
<dbReference type="GeneID" id="109989414"/>
<dbReference type="Pfam" id="PF00443">
    <property type="entry name" value="UCH"/>
    <property type="match status" value="1"/>
</dbReference>
<dbReference type="PROSITE" id="PS50235">
    <property type="entry name" value="USP_3"/>
    <property type="match status" value="1"/>
</dbReference>
<dbReference type="InterPro" id="IPR018200">
    <property type="entry name" value="USP_CS"/>
</dbReference>
<comment type="catalytic activity">
    <reaction evidence="1">
        <text>Thiol-dependent hydrolysis of ester, thioester, amide, peptide and isopeptide bonds formed by the C-terminal Gly of ubiquitin (a 76-residue protein attached to proteins as an intracellular targeting signal).</text>
        <dbReference type="EC" id="3.4.19.12"/>
    </reaction>
</comment>
<dbReference type="Proteomes" id="UP000261660">
    <property type="component" value="Unplaced"/>
</dbReference>
<keyword evidence="1" id="KW-0645">Protease</keyword>
<dbReference type="InParanoid" id="A0A3Q3LKF3"/>
<dbReference type="InterPro" id="IPR001394">
    <property type="entry name" value="Peptidase_C19_UCH"/>
</dbReference>
<dbReference type="GO" id="GO:0005829">
    <property type="term" value="C:cytosol"/>
    <property type="evidence" value="ECO:0007669"/>
    <property type="project" value="TreeGrafter"/>
</dbReference>
<dbReference type="GeneTree" id="ENSGT00940000156015"/>
<proteinExistence type="inferred from homology"/>
<sequence>MNTTTGVRRYGLRNQGATCYLNSVLQVLFMTKDFREAVERYTPDNSSTECIDSQLKTLFHTLNEETANPDDITKKLGITRVYEQQDAAEYFEKILNLTSDEASQMFHGMLTNRTTCSACDKQTETDGPFWHLPLALVDSDSEYSVVNGIEEYFTALEFSGDNQMYCDKCDDKRDATIKCELKHYPEVLTLLLKKFELDYSTMTYIKMNHTVSVPFMLQIPENQTYELYAFVEHSGDLRGGHYTATIKSQEDETQKVTWYNFNDTMVTLVGSPFQSENFQSLTRSESAYLLFYRKNAQTADTCTPATIEEAFAPGGDQCQDAAMVVEENKVGVAVAGFNKEEVVSTDSIEQIDIQDIEDRVIVHPVVKAPSPEPCVKGENEKVVNAIERLSISPEKTKREVVQDVQDENDTNISKAKKVNVTSKTQTARKKPKNWWCRFSTAKKHRKDKKKPGRNFMCFKARSSFRVKPRKK</sequence>
<protein>
    <recommendedName>
        <fullName evidence="1">Ubiquitin carboxyl-terminal hydrolase</fullName>
        <ecNumber evidence="1">3.4.19.12</ecNumber>
    </recommendedName>
</protein>
<feature type="compositionally biased region" description="Basic residues" evidence="2">
    <location>
        <begin position="442"/>
        <end position="452"/>
    </location>
</feature>
<dbReference type="PROSITE" id="PS00973">
    <property type="entry name" value="USP_2"/>
    <property type="match status" value="1"/>
</dbReference>
<evidence type="ECO:0000256" key="1">
    <source>
        <dbReference type="RuleBase" id="RU366025"/>
    </source>
</evidence>
<dbReference type="GO" id="GO:0006508">
    <property type="term" value="P:proteolysis"/>
    <property type="evidence" value="ECO:0007669"/>
    <property type="project" value="UniProtKB-KW"/>
</dbReference>
<comment type="similarity">
    <text evidence="1">Belongs to the peptidase C19 family.</text>
</comment>
<dbReference type="OrthoDB" id="292964at2759"/>